<gene>
    <name evidence="2" type="ORF">AMQ84_01415</name>
</gene>
<keyword evidence="1" id="KW-0446">Lipid-binding</keyword>
<evidence type="ECO:0000256" key="1">
    <source>
        <dbReference type="ARBA" id="ARBA00023121"/>
    </source>
</evidence>
<comment type="caution">
    <text evidence="2">The sequence shown here is derived from an EMBL/GenBank/DDBJ whole genome shotgun (WGS) entry which is preliminary data.</text>
</comment>
<sequence>MKNVRVFTDSMTTLPEELKKRLGIRVIPVYVVFGNNNIYKHNEDIKTEDIYRHVLERGVMPGIAAPSVNDFYDLFKSVIEQQEKVLFISMSAEISKSYKNAMQAALFFSNGDVTVMDSYAFSSGTGLMVVKAAVSVPKAGSMKALLQVLNNSRKNLNEELILDKIKLANTAGEVYGLNNRIISPLKLKRQIQIRFKSFNLSQTDQDICILKDMQVHSSSAAGELQREMTLVSQTMAADHGEYTKIKLKERYGFKQVYLSSCLAGLLSRRAPRSVGFSYFVNQKKLPERA</sequence>
<evidence type="ECO:0000313" key="2">
    <source>
        <dbReference type="EMBL" id="KWX81016.1"/>
    </source>
</evidence>
<dbReference type="SUPFAM" id="SSF82549">
    <property type="entry name" value="DAK1/DegV-like"/>
    <property type="match status" value="1"/>
</dbReference>
<reference evidence="2 3" key="1">
    <citation type="submission" date="2015-08" db="EMBL/GenBank/DDBJ databases">
        <title>Genomes of Paenibacillus riograndensis.</title>
        <authorList>
            <person name="Sant'Anna F.H."/>
            <person name="Souza R."/>
            <person name="Ambrosini A."/>
            <person name="Bach E."/>
            <person name="Fernandes G."/>
            <person name="Balsanelli E."/>
            <person name="Baura V.A."/>
            <person name="Pedrosa F.O."/>
            <person name="Souza E.M."/>
            <person name="Passaglia L."/>
        </authorList>
    </citation>
    <scope>NUCLEOTIDE SEQUENCE [LARGE SCALE GENOMIC DNA]</scope>
    <source>
        <strain evidence="2 3">CAS34</strain>
    </source>
</reference>
<dbReference type="RefSeq" id="WP_060819111.1">
    <property type="nucleotide sequence ID" value="NZ_LIRB01000082.1"/>
</dbReference>
<dbReference type="PATRIC" id="fig|483937.3.peg.6103"/>
<dbReference type="PANTHER" id="PTHR33434:SF2">
    <property type="entry name" value="FATTY ACID-BINDING PROTEIN TM_1468"/>
    <property type="match status" value="1"/>
</dbReference>
<name>A0A132UCC6_9BACL</name>
<keyword evidence="3" id="KW-1185">Reference proteome</keyword>
<accession>A0A132UCC6</accession>
<proteinExistence type="predicted"/>
<dbReference type="EMBL" id="LIRB01000082">
    <property type="protein sequence ID" value="KWX81016.1"/>
    <property type="molecule type" value="Genomic_DNA"/>
</dbReference>
<evidence type="ECO:0000313" key="3">
    <source>
        <dbReference type="Proteomes" id="UP000070475"/>
    </source>
</evidence>
<dbReference type="GO" id="GO:0008289">
    <property type="term" value="F:lipid binding"/>
    <property type="evidence" value="ECO:0007669"/>
    <property type="project" value="UniProtKB-KW"/>
</dbReference>
<dbReference type="OrthoDB" id="9775494at2"/>
<dbReference type="NCBIfam" id="TIGR00762">
    <property type="entry name" value="DegV"/>
    <property type="match status" value="1"/>
</dbReference>
<organism evidence="2 3">
    <name type="scientific">Paenibacillus riograndensis</name>
    <dbReference type="NCBI Taxonomy" id="483937"/>
    <lineage>
        <taxon>Bacteria</taxon>
        <taxon>Bacillati</taxon>
        <taxon>Bacillota</taxon>
        <taxon>Bacilli</taxon>
        <taxon>Bacillales</taxon>
        <taxon>Paenibacillaceae</taxon>
        <taxon>Paenibacillus</taxon>
        <taxon>Paenibacillus sonchi group</taxon>
    </lineage>
</organism>
<protein>
    <recommendedName>
        <fullName evidence="4">Fatty acid-binding protein DegV</fullName>
    </recommendedName>
</protein>
<dbReference type="Gene3D" id="3.40.50.10170">
    <property type="match status" value="1"/>
</dbReference>
<dbReference type="PROSITE" id="PS51482">
    <property type="entry name" value="DEGV"/>
    <property type="match status" value="1"/>
</dbReference>
<dbReference type="AlphaFoldDB" id="A0A132UCC6"/>
<dbReference type="PANTHER" id="PTHR33434">
    <property type="entry name" value="DEGV DOMAIN-CONTAINING PROTEIN DR_1986-RELATED"/>
    <property type="match status" value="1"/>
</dbReference>
<dbReference type="Pfam" id="PF02645">
    <property type="entry name" value="DegV"/>
    <property type="match status" value="1"/>
</dbReference>
<evidence type="ECO:0008006" key="4">
    <source>
        <dbReference type="Google" id="ProtNLM"/>
    </source>
</evidence>
<dbReference type="Proteomes" id="UP000070475">
    <property type="component" value="Unassembled WGS sequence"/>
</dbReference>
<dbReference type="InterPro" id="IPR050270">
    <property type="entry name" value="DegV_domain_contain"/>
</dbReference>
<dbReference type="InterPro" id="IPR003797">
    <property type="entry name" value="DegV"/>
</dbReference>